<dbReference type="InParanoid" id="E4XT69"/>
<sequence>MLSFYYFHKSKIKHLKKFVLQYITHFDATRVSFLVLSNLTLQFSVNTVGSYACTCNNGYNGEGYSCKPNEVNECATGQHNCHVNVYCTDLRNNYGQYKCTCHNGYESNGNQCSPVYVDPCCQLRSNGDLSGCGAICLTRANFGVGFNTKRMPWCYISFHTETEDEENYFRN</sequence>
<dbReference type="SUPFAM" id="SSF57184">
    <property type="entry name" value="Growth factor receptor domain"/>
    <property type="match status" value="1"/>
</dbReference>
<evidence type="ECO:0000256" key="1">
    <source>
        <dbReference type="ARBA" id="ARBA00022536"/>
    </source>
</evidence>
<comment type="caution">
    <text evidence="5">Lacks conserved residue(s) required for the propagation of feature annotation.</text>
</comment>
<keyword evidence="2" id="KW-0732">Signal</keyword>
<dbReference type="InterPro" id="IPR009030">
    <property type="entry name" value="Growth_fac_rcpt_cys_sf"/>
</dbReference>
<name>E4XT69_OIKDI</name>
<dbReference type="Gene3D" id="2.10.25.10">
    <property type="entry name" value="Laminin"/>
    <property type="match status" value="2"/>
</dbReference>
<protein>
    <recommendedName>
        <fullName evidence="6">EGF-like domain-containing protein</fullName>
    </recommendedName>
</protein>
<dbReference type="FunFam" id="2.10.25.10:FF:000038">
    <property type="entry name" value="Fibrillin 2"/>
    <property type="match status" value="1"/>
</dbReference>
<dbReference type="PROSITE" id="PS01186">
    <property type="entry name" value="EGF_2"/>
    <property type="match status" value="1"/>
</dbReference>
<organism evidence="7">
    <name type="scientific">Oikopleura dioica</name>
    <name type="common">Tunicate</name>
    <dbReference type="NCBI Taxonomy" id="34765"/>
    <lineage>
        <taxon>Eukaryota</taxon>
        <taxon>Metazoa</taxon>
        <taxon>Chordata</taxon>
        <taxon>Tunicata</taxon>
        <taxon>Appendicularia</taxon>
        <taxon>Copelata</taxon>
        <taxon>Oikopleuridae</taxon>
        <taxon>Oikopleura</taxon>
    </lineage>
</organism>
<dbReference type="InterPro" id="IPR049883">
    <property type="entry name" value="NOTCH1_EGF-like"/>
</dbReference>
<dbReference type="Proteomes" id="UP000001307">
    <property type="component" value="Unassembled WGS sequence"/>
</dbReference>
<evidence type="ECO:0000256" key="2">
    <source>
        <dbReference type="ARBA" id="ARBA00022729"/>
    </source>
</evidence>
<dbReference type="PANTHER" id="PTHR24039:SF57">
    <property type="entry name" value="FIBROPELLIN-2"/>
    <property type="match status" value="1"/>
</dbReference>
<gene>
    <name evidence="7" type="ORF">GSOID_T00002997001</name>
</gene>
<dbReference type="Pfam" id="PF07645">
    <property type="entry name" value="EGF_CA"/>
    <property type="match status" value="1"/>
</dbReference>
<evidence type="ECO:0000256" key="3">
    <source>
        <dbReference type="ARBA" id="ARBA00022737"/>
    </source>
</evidence>
<keyword evidence="1 5" id="KW-0245">EGF-like domain</keyword>
<dbReference type="EMBL" id="FN653149">
    <property type="protein sequence ID" value="CBY12931.1"/>
    <property type="molecule type" value="Genomic_DNA"/>
</dbReference>
<proteinExistence type="predicted"/>
<dbReference type="InterPro" id="IPR000742">
    <property type="entry name" value="EGF"/>
</dbReference>
<evidence type="ECO:0000259" key="6">
    <source>
        <dbReference type="PROSITE" id="PS50026"/>
    </source>
</evidence>
<dbReference type="PROSITE" id="PS50026">
    <property type="entry name" value="EGF_3"/>
    <property type="match status" value="1"/>
</dbReference>
<feature type="domain" description="EGF-like" evidence="6">
    <location>
        <begin position="70"/>
        <end position="113"/>
    </location>
</feature>
<evidence type="ECO:0000313" key="8">
    <source>
        <dbReference type="Proteomes" id="UP000001307"/>
    </source>
</evidence>
<dbReference type="PANTHER" id="PTHR24039">
    <property type="entry name" value="FIBRILLIN-RELATED"/>
    <property type="match status" value="1"/>
</dbReference>
<keyword evidence="8" id="KW-1185">Reference proteome</keyword>
<evidence type="ECO:0000256" key="5">
    <source>
        <dbReference type="PROSITE-ProRule" id="PRU00076"/>
    </source>
</evidence>
<keyword evidence="3" id="KW-0677">Repeat</keyword>
<evidence type="ECO:0000313" key="7">
    <source>
        <dbReference type="EMBL" id="CBY12931.1"/>
    </source>
</evidence>
<accession>E4XT69</accession>
<reference evidence="7" key="1">
    <citation type="journal article" date="2010" name="Science">
        <title>Plasticity of animal genome architecture unmasked by rapid evolution of a pelagic tunicate.</title>
        <authorList>
            <person name="Denoeud F."/>
            <person name="Henriet S."/>
            <person name="Mungpakdee S."/>
            <person name="Aury J.M."/>
            <person name="Da Silva C."/>
            <person name="Brinkmann H."/>
            <person name="Mikhaleva J."/>
            <person name="Olsen L.C."/>
            <person name="Jubin C."/>
            <person name="Canestro C."/>
            <person name="Bouquet J.M."/>
            <person name="Danks G."/>
            <person name="Poulain J."/>
            <person name="Campsteijn C."/>
            <person name="Adamski M."/>
            <person name="Cross I."/>
            <person name="Yadetie F."/>
            <person name="Muffato M."/>
            <person name="Louis A."/>
            <person name="Butcher S."/>
            <person name="Tsagkogeorga G."/>
            <person name="Konrad A."/>
            <person name="Singh S."/>
            <person name="Jensen M.F."/>
            <person name="Cong E.H."/>
            <person name="Eikeseth-Otteraa H."/>
            <person name="Noel B."/>
            <person name="Anthouard V."/>
            <person name="Porcel B.M."/>
            <person name="Kachouri-Lafond R."/>
            <person name="Nishino A."/>
            <person name="Ugolini M."/>
            <person name="Chourrout P."/>
            <person name="Nishida H."/>
            <person name="Aasland R."/>
            <person name="Huzurbazar S."/>
            <person name="Westhof E."/>
            <person name="Delsuc F."/>
            <person name="Lehrach H."/>
            <person name="Reinhardt R."/>
            <person name="Weissenbach J."/>
            <person name="Roy S.W."/>
            <person name="Artiguenave F."/>
            <person name="Postlethwait J.H."/>
            <person name="Manak J.R."/>
            <person name="Thompson E.M."/>
            <person name="Jaillon O."/>
            <person name="Du Pasquier L."/>
            <person name="Boudinot P."/>
            <person name="Liberles D.A."/>
            <person name="Volff J.N."/>
            <person name="Philippe H."/>
            <person name="Lenhard B."/>
            <person name="Roest Crollius H."/>
            <person name="Wincker P."/>
            <person name="Chourrout D."/>
        </authorList>
    </citation>
    <scope>NUCLEOTIDE SEQUENCE [LARGE SCALE GENOMIC DNA]</scope>
</reference>
<evidence type="ECO:0000256" key="4">
    <source>
        <dbReference type="ARBA" id="ARBA00023157"/>
    </source>
</evidence>
<dbReference type="AlphaFoldDB" id="E4XT69"/>
<dbReference type="OrthoDB" id="6516201at2759"/>
<keyword evidence="4" id="KW-1015">Disulfide bond</keyword>